<dbReference type="PANTHER" id="PTHR24198:SF165">
    <property type="entry name" value="ANKYRIN REPEAT-CONTAINING PROTEIN-RELATED"/>
    <property type="match status" value="1"/>
</dbReference>
<dbReference type="SUPFAM" id="SSF48403">
    <property type="entry name" value="Ankyrin repeat"/>
    <property type="match status" value="1"/>
</dbReference>
<feature type="region of interest" description="Disordered" evidence="4">
    <location>
        <begin position="1"/>
        <end position="48"/>
    </location>
</feature>
<evidence type="ECO:0000313" key="7">
    <source>
        <dbReference type="Proteomes" id="UP000799757"/>
    </source>
</evidence>
<feature type="transmembrane region" description="Helical" evidence="5">
    <location>
        <begin position="273"/>
        <end position="292"/>
    </location>
</feature>
<evidence type="ECO:0000313" key="6">
    <source>
        <dbReference type="EMBL" id="KAF2798555.1"/>
    </source>
</evidence>
<keyword evidence="2 3" id="KW-0040">ANK repeat</keyword>
<dbReference type="InterPro" id="IPR002110">
    <property type="entry name" value="Ankyrin_rpt"/>
</dbReference>
<proteinExistence type="predicted"/>
<dbReference type="Pfam" id="PF00023">
    <property type="entry name" value="Ank"/>
    <property type="match status" value="1"/>
</dbReference>
<dbReference type="EMBL" id="MU001781">
    <property type="protein sequence ID" value="KAF2798555.1"/>
    <property type="molecule type" value="Genomic_DNA"/>
</dbReference>
<protein>
    <submittedName>
        <fullName evidence="6">Ankyrin</fullName>
    </submittedName>
</protein>
<keyword evidence="5" id="KW-0812">Transmembrane</keyword>
<feature type="transmembrane region" description="Helical" evidence="5">
    <location>
        <begin position="380"/>
        <end position="399"/>
    </location>
</feature>
<keyword evidence="5" id="KW-1133">Transmembrane helix</keyword>
<organism evidence="6 7">
    <name type="scientific">Melanomma pulvis-pyrius CBS 109.77</name>
    <dbReference type="NCBI Taxonomy" id="1314802"/>
    <lineage>
        <taxon>Eukaryota</taxon>
        <taxon>Fungi</taxon>
        <taxon>Dikarya</taxon>
        <taxon>Ascomycota</taxon>
        <taxon>Pezizomycotina</taxon>
        <taxon>Dothideomycetes</taxon>
        <taxon>Pleosporomycetidae</taxon>
        <taxon>Pleosporales</taxon>
        <taxon>Melanommataceae</taxon>
        <taxon>Melanomma</taxon>
    </lineage>
</organism>
<dbReference type="SMART" id="SM00248">
    <property type="entry name" value="ANK"/>
    <property type="match status" value="4"/>
</dbReference>
<keyword evidence="5" id="KW-0472">Membrane</keyword>
<dbReference type="PANTHER" id="PTHR24198">
    <property type="entry name" value="ANKYRIN REPEAT AND PROTEIN KINASE DOMAIN-CONTAINING PROTEIN"/>
    <property type="match status" value="1"/>
</dbReference>
<evidence type="ECO:0000256" key="1">
    <source>
        <dbReference type="ARBA" id="ARBA00022737"/>
    </source>
</evidence>
<feature type="repeat" description="ANK" evidence="3">
    <location>
        <begin position="139"/>
        <end position="171"/>
    </location>
</feature>
<gene>
    <name evidence="6" type="ORF">K505DRAFT_321770</name>
</gene>
<dbReference type="Gene3D" id="1.25.40.20">
    <property type="entry name" value="Ankyrin repeat-containing domain"/>
    <property type="match status" value="1"/>
</dbReference>
<evidence type="ECO:0000256" key="5">
    <source>
        <dbReference type="SAM" id="Phobius"/>
    </source>
</evidence>
<sequence>MDDPVKPTKEPMPTTKEDVITPSFDAAAPSSSNENPYLPPENQSEDPPLYLENEASLRERIAQLSMQVHSDAHPLPITSYPSPEISQWARNNVPDLDPTILRRQDIVTTYFTALKKKQDEVVAALIESGVVNTETTSEDGQTPLLAAIEAGNVRTVQQLMDFDADVNAFGVVAKPSPPYRTYRQEDSTKTLRSPLMRAAETGNLTIVKLLMETYGADDALVAPDGELALRLAASNGHREIVDYLPSRRRGGWKRWKTKHRKAMKRIAKAGKGIYTFFLVFGYDMPKFFLWSIPKHCVFLPAVRGAKWLHAHRAELPERIIAWVKGLWTRLKDVPREVWLFNKYLAEFIWRGIKGLPMALKIALLWVYSGLKRAGGAIVNVFARFFSFVHTALVAVATFFRNVTLKDVWDGFKVFLHALFVDAPKKMWEWLCQFGTMTRMMLKAMWGCTGWLLWMLFRCFVEVFVYVPRKLFEILVSAGGSVGSAFREVMIWINPKRR</sequence>
<dbReference type="InterPro" id="IPR036770">
    <property type="entry name" value="Ankyrin_rpt-contain_sf"/>
</dbReference>
<evidence type="ECO:0000256" key="2">
    <source>
        <dbReference type="ARBA" id="ARBA00023043"/>
    </source>
</evidence>
<feature type="transmembrane region" description="Helical" evidence="5">
    <location>
        <begin position="347"/>
        <end position="368"/>
    </location>
</feature>
<dbReference type="AlphaFoldDB" id="A0A6A6XRF4"/>
<dbReference type="Pfam" id="PF12796">
    <property type="entry name" value="Ank_2"/>
    <property type="match status" value="1"/>
</dbReference>
<name>A0A6A6XRF4_9PLEO</name>
<accession>A0A6A6XRF4</accession>
<keyword evidence="1" id="KW-0677">Repeat</keyword>
<feature type="transmembrane region" description="Helical" evidence="5">
    <location>
        <begin position="443"/>
        <end position="466"/>
    </location>
</feature>
<dbReference type="Proteomes" id="UP000799757">
    <property type="component" value="Unassembled WGS sequence"/>
</dbReference>
<reference evidence="6" key="1">
    <citation type="journal article" date="2020" name="Stud. Mycol.">
        <title>101 Dothideomycetes genomes: a test case for predicting lifestyles and emergence of pathogens.</title>
        <authorList>
            <person name="Haridas S."/>
            <person name="Albert R."/>
            <person name="Binder M."/>
            <person name="Bloem J."/>
            <person name="Labutti K."/>
            <person name="Salamov A."/>
            <person name="Andreopoulos B."/>
            <person name="Baker S."/>
            <person name="Barry K."/>
            <person name="Bills G."/>
            <person name="Bluhm B."/>
            <person name="Cannon C."/>
            <person name="Castanera R."/>
            <person name="Culley D."/>
            <person name="Daum C."/>
            <person name="Ezra D."/>
            <person name="Gonzalez J."/>
            <person name="Henrissat B."/>
            <person name="Kuo A."/>
            <person name="Liang C."/>
            <person name="Lipzen A."/>
            <person name="Lutzoni F."/>
            <person name="Magnuson J."/>
            <person name="Mondo S."/>
            <person name="Nolan M."/>
            <person name="Ohm R."/>
            <person name="Pangilinan J."/>
            <person name="Park H.-J."/>
            <person name="Ramirez L."/>
            <person name="Alfaro M."/>
            <person name="Sun H."/>
            <person name="Tritt A."/>
            <person name="Yoshinaga Y."/>
            <person name="Zwiers L.-H."/>
            <person name="Turgeon B."/>
            <person name="Goodwin S."/>
            <person name="Spatafora J."/>
            <person name="Crous P."/>
            <person name="Grigoriev I."/>
        </authorList>
    </citation>
    <scope>NUCLEOTIDE SEQUENCE</scope>
    <source>
        <strain evidence="6">CBS 109.77</strain>
    </source>
</reference>
<keyword evidence="7" id="KW-1185">Reference proteome</keyword>
<dbReference type="PROSITE" id="PS50297">
    <property type="entry name" value="ANK_REP_REGION"/>
    <property type="match status" value="1"/>
</dbReference>
<dbReference type="PROSITE" id="PS50088">
    <property type="entry name" value="ANK_REPEAT"/>
    <property type="match status" value="1"/>
</dbReference>
<feature type="compositionally biased region" description="Basic and acidic residues" evidence="4">
    <location>
        <begin position="1"/>
        <end position="19"/>
    </location>
</feature>
<evidence type="ECO:0000256" key="4">
    <source>
        <dbReference type="SAM" id="MobiDB-lite"/>
    </source>
</evidence>
<dbReference type="OrthoDB" id="4772757at2759"/>
<evidence type="ECO:0000256" key="3">
    <source>
        <dbReference type="PROSITE-ProRule" id="PRU00023"/>
    </source>
</evidence>